<feature type="domain" description="ABC transporter" evidence="5">
    <location>
        <begin position="2"/>
        <end position="222"/>
    </location>
</feature>
<evidence type="ECO:0000256" key="4">
    <source>
        <dbReference type="ARBA" id="ARBA00022840"/>
    </source>
</evidence>
<dbReference type="STRING" id="1384049.CD29_04505"/>
<dbReference type="SUPFAM" id="SSF52540">
    <property type="entry name" value="P-loop containing nucleoside triphosphate hydrolases"/>
    <property type="match status" value="1"/>
</dbReference>
<dbReference type="OrthoDB" id="9804819at2"/>
<dbReference type="RefSeq" id="WP_036183311.1">
    <property type="nucleotide sequence ID" value="NZ_AVDA01000004.1"/>
</dbReference>
<dbReference type="PANTHER" id="PTHR42711">
    <property type="entry name" value="ABC TRANSPORTER ATP-BINDING PROTEIN"/>
    <property type="match status" value="1"/>
</dbReference>
<dbReference type="PROSITE" id="PS50893">
    <property type="entry name" value="ABC_TRANSPORTER_2"/>
    <property type="match status" value="1"/>
</dbReference>
<dbReference type="InterPro" id="IPR003439">
    <property type="entry name" value="ABC_transporter-like_ATP-bd"/>
</dbReference>
<keyword evidence="7" id="KW-1185">Reference proteome</keyword>
<organism evidence="6 7">
    <name type="scientific">Ureibacillus manganicus DSM 26584</name>
    <dbReference type="NCBI Taxonomy" id="1384049"/>
    <lineage>
        <taxon>Bacteria</taxon>
        <taxon>Bacillati</taxon>
        <taxon>Bacillota</taxon>
        <taxon>Bacilli</taxon>
        <taxon>Bacillales</taxon>
        <taxon>Caryophanaceae</taxon>
        <taxon>Ureibacillus</taxon>
    </lineage>
</organism>
<dbReference type="PANTHER" id="PTHR42711:SF5">
    <property type="entry name" value="ABC TRANSPORTER ATP-BINDING PROTEIN NATA"/>
    <property type="match status" value="1"/>
</dbReference>
<dbReference type="SMART" id="SM00382">
    <property type="entry name" value="AAA"/>
    <property type="match status" value="1"/>
</dbReference>
<dbReference type="InterPro" id="IPR003593">
    <property type="entry name" value="AAA+_ATPase"/>
</dbReference>
<comment type="similarity">
    <text evidence="1">Belongs to the ABC transporter superfamily.</text>
</comment>
<proteinExistence type="inferred from homology"/>
<evidence type="ECO:0000256" key="1">
    <source>
        <dbReference type="ARBA" id="ARBA00005417"/>
    </source>
</evidence>
<dbReference type="InterPro" id="IPR017871">
    <property type="entry name" value="ABC_transporter-like_CS"/>
</dbReference>
<evidence type="ECO:0000256" key="3">
    <source>
        <dbReference type="ARBA" id="ARBA00022741"/>
    </source>
</evidence>
<keyword evidence="3" id="KW-0547">Nucleotide-binding</keyword>
<dbReference type="Proteomes" id="UP000030416">
    <property type="component" value="Unassembled WGS sequence"/>
</dbReference>
<evidence type="ECO:0000256" key="2">
    <source>
        <dbReference type="ARBA" id="ARBA00022448"/>
    </source>
</evidence>
<reference evidence="6 7" key="1">
    <citation type="submission" date="2014-02" db="EMBL/GenBank/DDBJ databases">
        <title>Draft genome sequence of Lysinibacillus manganicus DSM 26584T.</title>
        <authorList>
            <person name="Zhang F."/>
            <person name="Wang G."/>
            <person name="Zhang L."/>
        </authorList>
    </citation>
    <scope>NUCLEOTIDE SEQUENCE [LARGE SCALE GENOMIC DNA]</scope>
    <source>
        <strain evidence="6 7">DSM 26584</strain>
    </source>
</reference>
<dbReference type="InterPro" id="IPR027417">
    <property type="entry name" value="P-loop_NTPase"/>
</dbReference>
<dbReference type="GO" id="GO:0016887">
    <property type="term" value="F:ATP hydrolysis activity"/>
    <property type="evidence" value="ECO:0007669"/>
    <property type="project" value="InterPro"/>
</dbReference>
<evidence type="ECO:0000259" key="5">
    <source>
        <dbReference type="PROSITE" id="PS50893"/>
    </source>
</evidence>
<dbReference type="InterPro" id="IPR050763">
    <property type="entry name" value="ABC_transporter_ATP-binding"/>
</dbReference>
<dbReference type="AlphaFoldDB" id="A0A0A3I4U9"/>
<sequence>MLKVVDLEKSYGKKKILNQVSFLLNRGEVVGLVGENGAGKSTMLNILATITKATKGTVQLGDYIYGRKVEDIRKIVGYVPQELSLWEEFTVEQNMLFFSKLSWKKRTKEECRQLCLNMQLEQWKEPVKSLSGGMKRKLNIAISLLHDPMLILLDEPTVGIDMKSKNEIGKYLVKLAKEQGKIILYTSHDMNEITTFCDRVYAIGQDPFYTNLLTNNGVQVDRL</sequence>
<keyword evidence="2" id="KW-0813">Transport</keyword>
<comment type="caution">
    <text evidence="6">The sequence shown here is derived from an EMBL/GenBank/DDBJ whole genome shotgun (WGS) entry which is preliminary data.</text>
</comment>
<dbReference type="eggNOG" id="COG1131">
    <property type="taxonomic scope" value="Bacteria"/>
</dbReference>
<keyword evidence="4 6" id="KW-0067">ATP-binding</keyword>
<accession>A0A0A3I4U9</accession>
<dbReference type="Pfam" id="PF00005">
    <property type="entry name" value="ABC_tran"/>
    <property type="match status" value="1"/>
</dbReference>
<dbReference type="PROSITE" id="PS00211">
    <property type="entry name" value="ABC_TRANSPORTER_1"/>
    <property type="match status" value="1"/>
</dbReference>
<dbReference type="CDD" id="cd03230">
    <property type="entry name" value="ABC_DR_subfamily_A"/>
    <property type="match status" value="1"/>
</dbReference>
<gene>
    <name evidence="6" type="ORF">CD29_04505</name>
</gene>
<evidence type="ECO:0000313" key="7">
    <source>
        <dbReference type="Proteomes" id="UP000030416"/>
    </source>
</evidence>
<dbReference type="Gene3D" id="3.40.50.300">
    <property type="entry name" value="P-loop containing nucleotide triphosphate hydrolases"/>
    <property type="match status" value="1"/>
</dbReference>
<dbReference type="GO" id="GO:0005524">
    <property type="term" value="F:ATP binding"/>
    <property type="evidence" value="ECO:0007669"/>
    <property type="project" value="UniProtKB-KW"/>
</dbReference>
<dbReference type="EMBL" id="JPVN01000004">
    <property type="protein sequence ID" value="KGR79801.1"/>
    <property type="molecule type" value="Genomic_DNA"/>
</dbReference>
<evidence type="ECO:0000313" key="6">
    <source>
        <dbReference type="EMBL" id="KGR79801.1"/>
    </source>
</evidence>
<name>A0A0A3I4U9_9BACL</name>
<protein>
    <submittedName>
        <fullName evidence="6">ABC transporter ATP-binding protein</fullName>
    </submittedName>
</protein>